<evidence type="ECO:0000313" key="3">
    <source>
        <dbReference type="Proteomes" id="UP001459277"/>
    </source>
</evidence>
<dbReference type="Proteomes" id="UP001459277">
    <property type="component" value="Unassembled WGS sequence"/>
</dbReference>
<protein>
    <recommendedName>
        <fullName evidence="4">Histidine-rich glycoprotein-like</fullName>
    </recommendedName>
</protein>
<reference evidence="2 3" key="1">
    <citation type="submission" date="2024-01" db="EMBL/GenBank/DDBJ databases">
        <title>A telomere-to-telomere, gap-free genome of sweet tea (Lithocarpus litseifolius).</title>
        <authorList>
            <person name="Zhou J."/>
        </authorList>
    </citation>
    <scope>NUCLEOTIDE SEQUENCE [LARGE SCALE GENOMIC DNA]</scope>
    <source>
        <strain evidence="2">Zhou-2022a</strain>
        <tissue evidence="2">Leaf</tissue>
    </source>
</reference>
<feature type="region of interest" description="Disordered" evidence="1">
    <location>
        <begin position="149"/>
        <end position="191"/>
    </location>
</feature>
<evidence type="ECO:0008006" key="4">
    <source>
        <dbReference type="Google" id="ProtNLM"/>
    </source>
</evidence>
<accession>A0AAW2E4N6</accession>
<dbReference type="EMBL" id="JAZDWU010000001">
    <property type="protein sequence ID" value="KAL0015981.1"/>
    <property type="molecule type" value="Genomic_DNA"/>
</dbReference>
<sequence length="191" mass="21518">MASMQCYKPTYETCQQKCLESSNGHKVADMGSSWGMKENHKGHHGGYGYGMANSETYMHGQNHAYYPDHNMAKTQAQYYGQTHSHYPEHTMSKTHEAYKYHSQTNGHGHPSDHHAMAHANYGRQAYGHQASHGNGHHASHGMSMACQMKSEKKMKGKGSEYKKEKMFYKKKSKTGRRSCSNSDSSSESDSN</sequence>
<name>A0AAW2E4N6_9ROSI</name>
<proteinExistence type="predicted"/>
<evidence type="ECO:0000256" key="1">
    <source>
        <dbReference type="SAM" id="MobiDB-lite"/>
    </source>
</evidence>
<keyword evidence="3" id="KW-1185">Reference proteome</keyword>
<comment type="caution">
    <text evidence="2">The sequence shown here is derived from an EMBL/GenBank/DDBJ whole genome shotgun (WGS) entry which is preliminary data.</text>
</comment>
<gene>
    <name evidence="2" type="ORF">SO802_003050</name>
</gene>
<feature type="compositionally biased region" description="Low complexity" evidence="1">
    <location>
        <begin position="178"/>
        <end position="191"/>
    </location>
</feature>
<evidence type="ECO:0000313" key="2">
    <source>
        <dbReference type="EMBL" id="KAL0015981.1"/>
    </source>
</evidence>
<dbReference type="AlphaFoldDB" id="A0AAW2E4N6"/>
<feature type="compositionally biased region" description="Basic and acidic residues" evidence="1">
    <location>
        <begin position="149"/>
        <end position="167"/>
    </location>
</feature>
<organism evidence="2 3">
    <name type="scientific">Lithocarpus litseifolius</name>
    <dbReference type="NCBI Taxonomy" id="425828"/>
    <lineage>
        <taxon>Eukaryota</taxon>
        <taxon>Viridiplantae</taxon>
        <taxon>Streptophyta</taxon>
        <taxon>Embryophyta</taxon>
        <taxon>Tracheophyta</taxon>
        <taxon>Spermatophyta</taxon>
        <taxon>Magnoliopsida</taxon>
        <taxon>eudicotyledons</taxon>
        <taxon>Gunneridae</taxon>
        <taxon>Pentapetalae</taxon>
        <taxon>rosids</taxon>
        <taxon>fabids</taxon>
        <taxon>Fagales</taxon>
        <taxon>Fagaceae</taxon>
        <taxon>Lithocarpus</taxon>
    </lineage>
</organism>